<evidence type="ECO:0000313" key="2">
    <source>
        <dbReference type="Proteomes" id="UP000499080"/>
    </source>
</evidence>
<dbReference type="Proteomes" id="UP000499080">
    <property type="component" value="Unassembled WGS sequence"/>
</dbReference>
<sequence length="90" mass="10419">MVPCPHKERHLRLDYLRPHRGISIPTTNRLKFSFLFRAILRQALLSCAVNPNCPLKEMDEVHVLCWRAIFRKEGNLPECGGKIIVQKIKG</sequence>
<keyword evidence="2" id="KW-1185">Reference proteome</keyword>
<accession>A0A4Y2HPV4</accession>
<name>A0A4Y2HPV4_ARAVE</name>
<comment type="caution">
    <text evidence="1">The sequence shown here is derived from an EMBL/GenBank/DDBJ whole genome shotgun (WGS) entry which is preliminary data.</text>
</comment>
<dbReference type="AlphaFoldDB" id="A0A4Y2HPV4"/>
<evidence type="ECO:0000313" key="1">
    <source>
        <dbReference type="EMBL" id="GBM67427.1"/>
    </source>
</evidence>
<dbReference type="EMBL" id="BGPR01002083">
    <property type="protein sequence ID" value="GBM67427.1"/>
    <property type="molecule type" value="Genomic_DNA"/>
</dbReference>
<gene>
    <name evidence="1" type="ORF">AVEN_219234_1</name>
</gene>
<proteinExistence type="predicted"/>
<organism evidence="1 2">
    <name type="scientific">Araneus ventricosus</name>
    <name type="common">Orbweaver spider</name>
    <name type="synonym">Epeira ventricosa</name>
    <dbReference type="NCBI Taxonomy" id="182803"/>
    <lineage>
        <taxon>Eukaryota</taxon>
        <taxon>Metazoa</taxon>
        <taxon>Ecdysozoa</taxon>
        <taxon>Arthropoda</taxon>
        <taxon>Chelicerata</taxon>
        <taxon>Arachnida</taxon>
        <taxon>Araneae</taxon>
        <taxon>Araneomorphae</taxon>
        <taxon>Entelegynae</taxon>
        <taxon>Araneoidea</taxon>
        <taxon>Araneidae</taxon>
        <taxon>Araneus</taxon>
    </lineage>
</organism>
<reference evidence="1 2" key="1">
    <citation type="journal article" date="2019" name="Sci. Rep.">
        <title>Orb-weaving spider Araneus ventricosus genome elucidates the spidroin gene catalogue.</title>
        <authorList>
            <person name="Kono N."/>
            <person name="Nakamura H."/>
            <person name="Ohtoshi R."/>
            <person name="Moran D.A.P."/>
            <person name="Shinohara A."/>
            <person name="Yoshida Y."/>
            <person name="Fujiwara M."/>
            <person name="Mori M."/>
            <person name="Tomita M."/>
            <person name="Arakawa K."/>
        </authorList>
    </citation>
    <scope>NUCLEOTIDE SEQUENCE [LARGE SCALE GENOMIC DNA]</scope>
</reference>
<protein>
    <submittedName>
        <fullName evidence="1">Uncharacterized protein</fullName>
    </submittedName>
</protein>